<evidence type="ECO:0000256" key="10">
    <source>
        <dbReference type="ARBA" id="ARBA00022692"/>
    </source>
</evidence>
<dbReference type="HOGENOM" id="CLU_029942_0_1_1"/>
<evidence type="ECO:0000256" key="6">
    <source>
        <dbReference type="ARBA" id="ARBA00013225"/>
    </source>
</evidence>
<protein>
    <recommendedName>
        <fullName evidence="7">UDP-N-acetylglucosamine--dolichyl-phosphate N-acetylglucosaminephosphotransferase</fullName>
        <ecNumber evidence="6">2.7.8.15</ecNumber>
    </recommendedName>
    <alternativeName>
        <fullName evidence="17">GlcNAc-1-P transferase</fullName>
    </alternativeName>
    <alternativeName>
        <fullName evidence="18">N-acetylglucosamine-1-phosphate transferase</fullName>
    </alternativeName>
</protein>
<comment type="similarity">
    <text evidence="4">Belongs to the glycosyltransferase 4 family.</text>
</comment>
<dbReference type="GeneID" id="6749322"/>
<dbReference type="GO" id="GO:0016757">
    <property type="term" value="F:glycosyltransferase activity"/>
    <property type="evidence" value="ECO:0007669"/>
    <property type="project" value="UniProtKB-KW"/>
</dbReference>
<dbReference type="PhylomeDB" id="B3RM53"/>
<feature type="transmembrane region" description="Helical" evidence="21">
    <location>
        <begin position="250"/>
        <end position="268"/>
    </location>
</feature>
<feature type="transmembrane region" description="Helical" evidence="21">
    <location>
        <begin position="274"/>
        <end position="294"/>
    </location>
</feature>
<evidence type="ECO:0000256" key="14">
    <source>
        <dbReference type="ARBA" id="ARBA00022989"/>
    </source>
</evidence>
<evidence type="ECO:0000256" key="9">
    <source>
        <dbReference type="ARBA" id="ARBA00022679"/>
    </source>
</evidence>
<evidence type="ECO:0000256" key="19">
    <source>
        <dbReference type="ARBA" id="ARBA00044717"/>
    </source>
</evidence>
<dbReference type="InParanoid" id="B3RM53"/>
<evidence type="ECO:0000313" key="24">
    <source>
        <dbReference type="Proteomes" id="UP000009022"/>
    </source>
</evidence>
<dbReference type="CDD" id="cd06855">
    <property type="entry name" value="GT_GPT_euk"/>
    <property type="match status" value="1"/>
</dbReference>
<dbReference type="Pfam" id="PF21383">
    <property type="entry name" value="DPAGT1_ins"/>
    <property type="match status" value="1"/>
</dbReference>
<sequence>MIDVPDPIIINAFASVIALITTVISIPGARRLFIQAGLHGRDLNKTSDEKVAESLGVVCGCAFLITVFIFIPIPYIALWLERGKYTFPHHEFVEHISALLSICCMILLGFSDDVLNLRWRHKLILPTIASLPLLMVYLVNFGSTTIIVPKILHAYVGNDLNLGFLYYVYMGMLAVFCTNAINIYAGINGIEAGQSLVIGLSVMTFNIIELNGASPDAHRFSLYFIMPFCAVTAALLFHNWYPSRVFVGDTFCYFAGMTFAVVAILGHFSKTMLLFFIPQIFNFLYSCPQLFGLVHCPRHRLPKFNPKTGLLGMSFAHFKSKDLNFLGRLCLRLFRLFGLLHVEESNGEGKEYMQVNNLTIINLLLKYIGPTREPVLTTYLLIIQVLCSGLAFLIRYKIAGIFYDIVV</sequence>
<evidence type="ECO:0000256" key="16">
    <source>
        <dbReference type="ARBA" id="ARBA00023180"/>
    </source>
</evidence>
<dbReference type="InterPro" id="IPR033895">
    <property type="entry name" value="GPT"/>
</dbReference>
<keyword evidence="15 21" id="KW-0472">Membrane</keyword>
<comment type="subcellular location">
    <subcellularLocation>
        <location evidence="2">Endoplasmic reticulum membrane</location>
        <topology evidence="2">Multi-pass membrane protein</topology>
    </subcellularLocation>
</comment>
<dbReference type="eggNOG" id="KOG2788">
    <property type="taxonomic scope" value="Eukaryota"/>
</dbReference>
<accession>B3RM53</accession>
<dbReference type="KEGG" id="tad:TRIADDRAFT_18613"/>
<dbReference type="RefSeq" id="XP_002108838.1">
    <property type="nucleotide sequence ID" value="XM_002108802.1"/>
</dbReference>
<evidence type="ECO:0000256" key="20">
    <source>
        <dbReference type="ARBA" id="ARBA00045078"/>
    </source>
</evidence>
<name>B3RM53_TRIAD</name>
<evidence type="ECO:0000256" key="4">
    <source>
        <dbReference type="ARBA" id="ARBA00009317"/>
    </source>
</evidence>
<feature type="transmembrane region" description="Helical" evidence="21">
    <location>
        <begin position="123"/>
        <end position="152"/>
    </location>
</feature>
<keyword evidence="16" id="KW-0325">Glycoprotein</keyword>
<evidence type="ECO:0000256" key="18">
    <source>
        <dbReference type="ARBA" id="ARBA00033238"/>
    </source>
</evidence>
<keyword evidence="14 21" id="KW-1133">Transmembrane helix</keyword>
<evidence type="ECO:0000256" key="17">
    <source>
        <dbReference type="ARBA" id="ARBA00029567"/>
    </source>
</evidence>
<comment type="cofactor">
    <cofactor evidence="1">
        <name>Mg(2+)</name>
        <dbReference type="ChEBI" id="CHEBI:18420"/>
    </cofactor>
</comment>
<reference evidence="23 24" key="1">
    <citation type="journal article" date="2008" name="Nature">
        <title>The Trichoplax genome and the nature of placozoans.</title>
        <authorList>
            <person name="Srivastava M."/>
            <person name="Begovic E."/>
            <person name="Chapman J."/>
            <person name="Putnam N.H."/>
            <person name="Hellsten U."/>
            <person name="Kawashima T."/>
            <person name="Kuo A."/>
            <person name="Mitros T."/>
            <person name="Salamov A."/>
            <person name="Carpenter M.L."/>
            <person name="Signorovitch A.Y."/>
            <person name="Moreno M.A."/>
            <person name="Kamm K."/>
            <person name="Grimwood J."/>
            <person name="Schmutz J."/>
            <person name="Shapiro H."/>
            <person name="Grigoriev I.V."/>
            <person name="Buss L.W."/>
            <person name="Schierwater B."/>
            <person name="Dellaporta S.L."/>
            <person name="Rokhsar D.S."/>
        </authorList>
    </citation>
    <scope>NUCLEOTIDE SEQUENCE [LARGE SCALE GENOMIC DNA]</scope>
    <source>
        <strain evidence="23 24">Grell-BS-1999</strain>
    </source>
</reference>
<evidence type="ECO:0000256" key="8">
    <source>
        <dbReference type="ARBA" id="ARBA00022676"/>
    </source>
</evidence>
<comment type="subunit">
    <text evidence="5">Homodimer.</text>
</comment>
<evidence type="ECO:0000256" key="21">
    <source>
        <dbReference type="SAM" id="Phobius"/>
    </source>
</evidence>
<evidence type="ECO:0000256" key="1">
    <source>
        <dbReference type="ARBA" id="ARBA00001946"/>
    </source>
</evidence>
<keyword evidence="8" id="KW-0328">Glycosyltransferase</keyword>
<feature type="transmembrane region" description="Helical" evidence="21">
    <location>
        <begin position="92"/>
        <end position="111"/>
    </location>
</feature>
<evidence type="ECO:0000256" key="3">
    <source>
        <dbReference type="ARBA" id="ARBA00004922"/>
    </source>
</evidence>
<evidence type="ECO:0000256" key="13">
    <source>
        <dbReference type="ARBA" id="ARBA00022842"/>
    </source>
</evidence>
<dbReference type="PANTHER" id="PTHR10571">
    <property type="entry name" value="UDP-N-ACETYLGLUCOSAMINE--DOLICHYL-PHOSPHATE N-ACETYLGLUCOSAMINEPHOSPHOTRANSFERASE"/>
    <property type="match status" value="1"/>
</dbReference>
<feature type="transmembrane region" description="Helical" evidence="21">
    <location>
        <begin position="375"/>
        <end position="394"/>
    </location>
</feature>
<evidence type="ECO:0000256" key="5">
    <source>
        <dbReference type="ARBA" id="ARBA00011738"/>
    </source>
</evidence>
<dbReference type="PANTHER" id="PTHR10571:SF0">
    <property type="entry name" value="UDP-N-ACETYLGLUCOSAMINE--DOLICHYL-PHOSPHATE N-ACETYLGLUCOSAMINEPHOSPHOTRANSFERASE"/>
    <property type="match status" value="1"/>
</dbReference>
<evidence type="ECO:0000256" key="11">
    <source>
        <dbReference type="ARBA" id="ARBA00022723"/>
    </source>
</evidence>
<dbReference type="EMBL" id="DS985241">
    <property type="protein sequence ID" value="EDV29636.1"/>
    <property type="molecule type" value="Genomic_DNA"/>
</dbReference>
<keyword evidence="24" id="KW-1185">Reference proteome</keyword>
<dbReference type="InterPro" id="IPR048439">
    <property type="entry name" value="DPAGT1_ins"/>
</dbReference>
<organism evidence="23 24">
    <name type="scientific">Trichoplax adhaerens</name>
    <name type="common">Trichoplax reptans</name>
    <dbReference type="NCBI Taxonomy" id="10228"/>
    <lineage>
        <taxon>Eukaryota</taxon>
        <taxon>Metazoa</taxon>
        <taxon>Placozoa</taxon>
        <taxon>Uniplacotomia</taxon>
        <taxon>Trichoplacea</taxon>
        <taxon>Trichoplacidae</taxon>
        <taxon>Trichoplax</taxon>
    </lineage>
</organism>
<evidence type="ECO:0000256" key="2">
    <source>
        <dbReference type="ARBA" id="ARBA00004477"/>
    </source>
</evidence>
<dbReference type="OrthoDB" id="10262326at2759"/>
<feature type="transmembrane region" description="Helical" evidence="21">
    <location>
        <begin position="54"/>
        <end position="80"/>
    </location>
</feature>
<keyword evidence="12" id="KW-0256">Endoplasmic reticulum</keyword>
<keyword evidence="10 21" id="KW-0812">Transmembrane</keyword>
<feature type="transmembrane region" description="Helical" evidence="21">
    <location>
        <begin position="220"/>
        <end position="238"/>
    </location>
</feature>
<dbReference type="Proteomes" id="UP000009022">
    <property type="component" value="Unassembled WGS sequence"/>
</dbReference>
<dbReference type="AlphaFoldDB" id="B3RM53"/>
<dbReference type="UniPathway" id="UPA00378"/>
<evidence type="ECO:0000313" key="23">
    <source>
        <dbReference type="EMBL" id="EDV29636.1"/>
    </source>
</evidence>
<dbReference type="GO" id="GO:0016020">
    <property type="term" value="C:membrane"/>
    <property type="evidence" value="ECO:0000318"/>
    <property type="project" value="GO_Central"/>
</dbReference>
<dbReference type="GO" id="GO:0006488">
    <property type="term" value="P:dolichol-linked oligosaccharide biosynthetic process"/>
    <property type="evidence" value="ECO:0007669"/>
    <property type="project" value="InterPro"/>
</dbReference>
<comment type="pathway">
    <text evidence="3">Protein modification; protein glycosylation.</text>
</comment>
<dbReference type="EC" id="2.7.8.15" evidence="6"/>
<feature type="domain" description="DPAGT1 insertion" evidence="22">
    <location>
        <begin position="316"/>
        <end position="357"/>
    </location>
</feature>
<dbReference type="GO" id="GO:0005789">
    <property type="term" value="C:endoplasmic reticulum membrane"/>
    <property type="evidence" value="ECO:0007669"/>
    <property type="project" value="UniProtKB-SubCell"/>
</dbReference>
<comment type="function">
    <text evidence="19">UDP-N-acetylglucosamine--dolichyl-phosphate N-acetylglucosaminephosphotransferase that operates in the biosynthetic pathway of dolichol-linked oligosaccharides, the glycan precursors employed in protein asparagine (N)-glycosylation. The assembly of dolichol-linked oligosaccharides begins on the cytosolic side of the endoplasmic reticulum membrane and finishes in its lumen. The sequential addition of sugars to dolichol pyrophosphate produces dolichol-linked oligosaccharides containing fourteen sugars, including two GlcNAcs, nine mannoses and three glucoses. Once assembled, the oligosaccharide is transferred from the lipid to nascent proteins by oligosaccharyltransferases. Catalyzes the initial step of dolichol-linked oligosaccharide biosynthesis, transfering GlcNAc-1-P from cytosolic UDP-GlcNAc onto the carrier lipid dolichyl phosphate (P-dolichol), yielding GlcNAc-P-P-dolichol embedded in the cytoplasmic leaflet of the endoplasmic reticulum membrane.</text>
</comment>
<dbReference type="Pfam" id="PF00953">
    <property type="entry name" value="Glycos_transf_4"/>
    <property type="match status" value="1"/>
</dbReference>
<keyword evidence="11" id="KW-0479">Metal-binding</keyword>
<evidence type="ECO:0000256" key="15">
    <source>
        <dbReference type="ARBA" id="ARBA00023136"/>
    </source>
</evidence>
<dbReference type="OMA" id="LPHFNAR"/>
<dbReference type="InterPro" id="IPR000715">
    <property type="entry name" value="Glycosyl_transferase_4"/>
</dbReference>
<keyword evidence="9" id="KW-0808">Transferase</keyword>
<feature type="transmembrane region" description="Helical" evidence="21">
    <location>
        <begin position="164"/>
        <end position="184"/>
    </location>
</feature>
<evidence type="ECO:0000259" key="22">
    <source>
        <dbReference type="Pfam" id="PF21383"/>
    </source>
</evidence>
<gene>
    <name evidence="23" type="ORF">TRIADDRAFT_18613</name>
</gene>
<dbReference type="GO" id="GO:0003975">
    <property type="term" value="F:UDP-N-acetylglucosamine-dolichyl-phosphate N-acetylglucosaminephosphotransferase activity"/>
    <property type="evidence" value="ECO:0000318"/>
    <property type="project" value="GO_Central"/>
</dbReference>
<comment type="catalytic activity">
    <reaction evidence="20">
        <text>a di-trans,poly-cis-dolichyl phosphate + UDP-N-acetyl-alpha-D-glucosamine = an N-acetyl-alpha-D-glucosaminyl-diphospho-di-trans,poly-cis-dolichol + UMP</text>
        <dbReference type="Rhea" id="RHEA:13289"/>
        <dbReference type="Rhea" id="RHEA-COMP:19498"/>
        <dbReference type="Rhea" id="RHEA-COMP:19507"/>
        <dbReference type="ChEBI" id="CHEBI:57683"/>
        <dbReference type="ChEBI" id="CHEBI:57705"/>
        <dbReference type="ChEBI" id="CHEBI:57865"/>
        <dbReference type="ChEBI" id="CHEBI:58427"/>
        <dbReference type="EC" id="2.7.8.15"/>
    </reaction>
    <physiologicalReaction direction="left-to-right" evidence="20">
        <dbReference type="Rhea" id="RHEA:13290"/>
    </physiologicalReaction>
</comment>
<feature type="transmembrane region" description="Helical" evidence="21">
    <location>
        <begin position="12"/>
        <end position="33"/>
    </location>
</feature>
<dbReference type="CTD" id="6749322"/>
<evidence type="ECO:0000256" key="12">
    <source>
        <dbReference type="ARBA" id="ARBA00022824"/>
    </source>
</evidence>
<dbReference type="STRING" id="10228.B3RM53"/>
<evidence type="ECO:0000256" key="7">
    <source>
        <dbReference type="ARBA" id="ARBA00017659"/>
    </source>
</evidence>
<keyword evidence="13" id="KW-0460">Magnesium</keyword>
<proteinExistence type="inferred from homology"/>
<dbReference type="GO" id="GO:0046872">
    <property type="term" value="F:metal ion binding"/>
    <property type="evidence" value="ECO:0007669"/>
    <property type="project" value="UniProtKB-KW"/>
</dbReference>